<dbReference type="EMBL" id="OU015568">
    <property type="protein sequence ID" value="CAG5081118.1"/>
    <property type="molecule type" value="Genomic_DNA"/>
</dbReference>
<name>A0ABN7RRG9_OIKDI</name>
<evidence type="ECO:0000259" key="1">
    <source>
        <dbReference type="PROSITE" id="PS50041"/>
    </source>
</evidence>
<dbReference type="PROSITE" id="PS50041">
    <property type="entry name" value="C_TYPE_LECTIN_2"/>
    <property type="match status" value="1"/>
</dbReference>
<dbReference type="InterPro" id="IPR016186">
    <property type="entry name" value="C-type_lectin-like/link_sf"/>
</dbReference>
<evidence type="ECO:0000313" key="2">
    <source>
        <dbReference type="EMBL" id="CAG5081118.1"/>
    </source>
</evidence>
<evidence type="ECO:0000313" key="3">
    <source>
        <dbReference type="Proteomes" id="UP001158576"/>
    </source>
</evidence>
<gene>
    <name evidence="2" type="ORF">OKIOD_LOCUS1349</name>
</gene>
<reference evidence="2 3" key="1">
    <citation type="submission" date="2021-04" db="EMBL/GenBank/DDBJ databases">
        <authorList>
            <person name="Bliznina A."/>
        </authorList>
    </citation>
    <scope>NUCLEOTIDE SEQUENCE [LARGE SCALE GENOMIC DNA]</scope>
</reference>
<accession>A0ABN7RRG9</accession>
<dbReference type="CDD" id="cd00037">
    <property type="entry name" value="CLECT"/>
    <property type="match status" value="1"/>
</dbReference>
<keyword evidence="3" id="KW-1185">Reference proteome</keyword>
<dbReference type="SUPFAM" id="SSF56436">
    <property type="entry name" value="C-type lectin-like"/>
    <property type="match status" value="2"/>
</dbReference>
<proteinExistence type="predicted"/>
<organism evidence="2 3">
    <name type="scientific">Oikopleura dioica</name>
    <name type="common">Tunicate</name>
    <dbReference type="NCBI Taxonomy" id="34765"/>
    <lineage>
        <taxon>Eukaryota</taxon>
        <taxon>Metazoa</taxon>
        <taxon>Chordata</taxon>
        <taxon>Tunicata</taxon>
        <taxon>Appendicularia</taxon>
        <taxon>Copelata</taxon>
        <taxon>Oikopleuridae</taxon>
        <taxon>Oikopleura</taxon>
    </lineage>
</organism>
<dbReference type="Pfam" id="PF00059">
    <property type="entry name" value="Lectin_C"/>
    <property type="match status" value="1"/>
</dbReference>
<dbReference type="Gene3D" id="3.10.100.10">
    <property type="entry name" value="Mannose-Binding Protein A, subunit A"/>
    <property type="match status" value="1"/>
</dbReference>
<dbReference type="InterPro" id="IPR001304">
    <property type="entry name" value="C-type_lectin-like"/>
</dbReference>
<dbReference type="Proteomes" id="UP001158576">
    <property type="component" value="Chromosome PAR"/>
</dbReference>
<protein>
    <submittedName>
        <fullName evidence="2">Oidioi.mRNA.OKI2018_I69.PAR.g9791.t1.cds</fullName>
    </submittedName>
</protein>
<dbReference type="InterPro" id="IPR016187">
    <property type="entry name" value="CTDL_fold"/>
</dbReference>
<sequence length="803" mass="90154">MKISPFLTILSVSAEAGPLDFWTESDIYAYRVQKSIQKKGIANRFIKKYDQVRDAMRWFQDEGVCDSVVSSPSYEPVGFDAVFDARASPGANIGSLADLLDRWTQSYACIEDPAIFETIQDALVAMKRVAKLKINSDKDVSFHISDYQMSYDQALLYCFSQGMWLADPEDYEQQRGIVRSMTVGNYVWFDSWQAAEGECWVQEYFGGAGPGGKVKYGVSDGPKDCNSKYYAACQSGQTYEKSCTAWPIAKIRVNEQAEAQEYCESAGGNLPFFNDKKELEEWQNRPDPQREWLGIVRSDEFKSGWAKVTGEEATVFAWDGGEPNDVGGDEDCVFTRIDDPLVWNDVPCTSPGTEIFRCRIDSTVYVWEDCPVPEVPEPPTCVDPCEGKEMCTTFVDSCEIYPEKDNVVGTISPTSKYYKISFDFKCTDQVDPELTVPSANVLRLDTLEPGAAYIPRQPLYLEVGTYRDDPLSYWVYGNAVSQEYSSDLIDVLVSKNTPCTTEWDSFTLERSTVDGVNSRSTMTRHSDGALLFDYTQPTADVQEMPPVLYARVSSNIYEPSRLYPVRNYYYEELPEPVTGAFAILHLRGYEKYPDAEYNKIAKLLGDEFVDVPLTLPMRTRTWGQSMTINDNTEALICSLGTCQIFDEESLATTPSYQFGHYYGCMAEYQGNPTLVGGFINGGEPESFIDGNWAALPRPSDPSVEKVYSSACFGLDDGSFLKVGGKPSGADFVKSVWLLREGTWSQLADLPEEFDSYYNMRIGSLYFMAGNGYTGGKIRRMEIEDNTIVSTESIYDSYGMLIPN</sequence>
<dbReference type="SMART" id="SM00034">
    <property type="entry name" value="CLECT"/>
    <property type="match status" value="1"/>
</dbReference>
<feature type="domain" description="C-type lectin" evidence="1">
    <location>
        <begin position="239"/>
        <end position="357"/>
    </location>
</feature>